<feature type="compositionally biased region" description="Pro residues" evidence="2">
    <location>
        <begin position="37"/>
        <end position="55"/>
    </location>
</feature>
<evidence type="ECO:0008006" key="5">
    <source>
        <dbReference type="Google" id="ProtNLM"/>
    </source>
</evidence>
<keyword evidence="4" id="KW-1185">Reference proteome</keyword>
<feature type="non-terminal residue" evidence="3">
    <location>
        <position position="223"/>
    </location>
</feature>
<comment type="similarity">
    <text evidence="1">Belongs to the glycosyl hydrolase 13 family.</text>
</comment>
<evidence type="ECO:0000256" key="1">
    <source>
        <dbReference type="ARBA" id="ARBA00008061"/>
    </source>
</evidence>
<dbReference type="Proteomes" id="UP000053660">
    <property type="component" value="Unassembled WGS sequence"/>
</dbReference>
<gene>
    <name evidence="3" type="ORF">OESDEN_06238</name>
</gene>
<accession>A0A0B1T9B4</accession>
<evidence type="ECO:0000313" key="4">
    <source>
        <dbReference type="Proteomes" id="UP000053660"/>
    </source>
</evidence>
<sequence length="223" mass="24583">MADIDVTDIVAISLSSKIGSGPDPPGPQTQPPAKTTPKPPPQPTGQPVTFPPGPEPSYSDGYDDPHTPWNKQTIVHLFEWKWVDIAKECKFLEQHGYGAVQVSPPNEHSRTTVKGHMPWWVRYEPLSYKIQSRSGNEQQFREMIEKCNEANIRCVLSPLIIALFGGASEVTGYLNNLIDMGVAGFRFDASKQSAGELRGILEGAKDLRSDVGIITNNNGLRMK</sequence>
<proteinExistence type="inferred from homology"/>
<dbReference type="InterPro" id="IPR017853">
    <property type="entry name" value="GH"/>
</dbReference>
<feature type="region of interest" description="Disordered" evidence="2">
    <location>
        <begin position="15"/>
        <end position="66"/>
    </location>
</feature>
<dbReference type="PANTHER" id="PTHR43447">
    <property type="entry name" value="ALPHA-AMYLASE"/>
    <property type="match status" value="1"/>
</dbReference>
<dbReference type="Gene3D" id="3.20.20.80">
    <property type="entry name" value="Glycosidases"/>
    <property type="match status" value="2"/>
</dbReference>
<organism evidence="3 4">
    <name type="scientific">Oesophagostomum dentatum</name>
    <name type="common">Nodular worm</name>
    <dbReference type="NCBI Taxonomy" id="61180"/>
    <lineage>
        <taxon>Eukaryota</taxon>
        <taxon>Metazoa</taxon>
        <taxon>Ecdysozoa</taxon>
        <taxon>Nematoda</taxon>
        <taxon>Chromadorea</taxon>
        <taxon>Rhabditida</taxon>
        <taxon>Rhabditina</taxon>
        <taxon>Rhabditomorpha</taxon>
        <taxon>Strongyloidea</taxon>
        <taxon>Strongylidae</taxon>
        <taxon>Oesophagostomum</taxon>
    </lineage>
</organism>
<reference evidence="3 4" key="1">
    <citation type="submission" date="2014-03" db="EMBL/GenBank/DDBJ databases">
        <title>Draft genome of the hookworm Oesophagostomum dentatum.</title>
        <authorList>
            <person name="Mitreva M."/>
        </authorList>
    </citation>
    <scope>NUCLEOTIDE SEQUENCE [LARGE SCALE GENOMIC DNA]</scope>
    <source>
        <strain evidence="3 4">OD-Hann</strain>
    </source>
</reference>
<dbReference type="OrthoDB" id="550577at2759"/>
<protein>
    <recommendedName>
        <fullName evidence="5">Glycosyl hydrolase family 13 catalytic domain-containing protein</fullName>
    </recommendedName>
</protein>
<name>A0A0B1T9B4_OESDE</name>
<dbReference type="AlphaFoldDB" id="A0A0B1T9B4"/>
<dbReference type="SUPFAM" id="SSF51445">
    <property type="entry name" value="(Trans)glycosidases"/>
    <property type="match status" value="1"/>
</dbReference>
<evidence type="ECO:0000313" key="3">
    <source>
        <dbReference type="EMBL" id="KHJ93839.1"/>
    </source>
</evidence>
<evidence type="ECO:0000256" key="2">
    <source>
        <dbReference type="SAM" id="MobiDB-lite"/>
    </source>
</evidence>
<dbReference type="EMBL" id="KN550574">
    <property type="protein sequence ID" value="KHJ93839.1"/>
    <property type="molecule type" value="Genomic_DNA"/>
</dbReference>